<evidence type="ECO:0000313" key="7">
    <source>
        <dbReference type="EMBL" id="TBW22146.1"/>
    </source>
</evidence>
<dbReference type="EMBL" id="SJDT01000003">
    <property type="protein sequence ID" value="TBW22146.1"/>
    <property type="molecule type" value="Genomic_DNA"/>
</dbReference>
<feature type="transmembrane region" description="Helical" evidence="6">
    <location>
        <begin position="99"/>
        <end position="120"/>
    </location>
</feature>
<dbReference type="GO" id="GO:0005886">
    <property type="term" value="C:plasma membrane"/>
    <property type="evidence" value="ECO:0007669"/>
    <property type="project" value="UniProtKB-SubCell"/>
</dbReference>
<keyword evidence="4 6" id="KW-1133">Transmembrane helix</keyword>
<accession>A0A4Q9V0N0</accession>
<evidence type="ECO:0000313" key="8">
    <source>
        <dbReference type="Proteomes" id="UP000293036"/>
    </source>
</evidence>
<dbReference type="PANTHER" id="PTHR43370:SF1">
    <property type="entry name" value="GUANOSINE ABC TRANSPORTER PERMEASE PROTEIN NUPQ"/>
    <property type="match status" value="1"/>
</dbReference>
<dbReference type="CDD" id="cd06580">
    <property type="entry name" value="TM_PBP1_transp_TpRbsC_like"/>
    <property type="match status" value="1"/>
</dbReference>
<feature type="transmembrane region" description="Helical" evidence="6">
    <location>
        <begin position="185"/>
        <end position="208"/>
    </location>
</feature>
<feature type="transmembrane region" description="Helical" evidence="6">
    <location>
        <begin position="61"/>
        <end position="87"/>
    </location>
</feature>
<dbReference type="Proteomes" id="UP000293036">
    <property type="component" value="Unassembled WGS sequence"/>
</dbReference>
<evidence type="ECO:0000256" key="3">
    <source>
        <dbReference type="ARBA" id="ARBA00022692"/>
    </source>
</evidence>
<dbReference type="PANTHER" id="PTHR43370">
    <property type="entry name" value="SUGAR ABC TRANSPORTER INTEGRAL MEMBRANE PROTEIN-RELATED"/>
    <property type="match status" value="1"/>
</dbReference>
<comment type="subcellular location">
    <subcellularLocation>
        <location evidence="1">Cell membrane</location>
        <topology evidence="1">Multi-pass membrane protein</topology>
    </subcellularLocation>
</comment>
<evidence type="ECO:0000256" key="6">
    <source>
        <dbReference type="SAM" id="Phobius"/>
    </source>
</evidence>
<feature type="transmembrane region" description="Helical" evidence="6">
    <location>
        <begin position="367"/>
        <end position="388"/>
    </location>
</feature>
<evidence type="ECO:0000256" key="4">
    <source>
        <dbReference type="ARBA" id="ARBA00022989"/>
    </source>
</evidence>
<feature type="transmembrane region" description="Helical" evidence="6">
    <location>
        <begin position="215"/>
        <end position="237"/>
    </location>
</feature>
<feature type="transmembrane region" description="Helical" evidence="6">
    <location>
        <begin position="126"/>
        <end position="146"/>
    </location>
</feature>
<reference evidence="7 8" key="1">
    <citation type="submission" date="2019-02" db="EMBL/GenBank/DDBJ databases">
        <title>Arcanobacterium bovis sp. nov., isolated from the milk of a cow with mastitis.</title>
        <authorList>
            <person name="Sammra O."/>
            <person name="Foster G."/>
            <person name="Hassan A."/>
            <person name="Alssahen M."/>
            <person name="Laemmler C."/>
            <person name="Borowiak M."/>
            <person name="Malorny B."/>
            <person name="Abdulmawjood A."/>
        </authorList>
    </citation>
    <scope>NUCLEOTIDE SEQUENCE [LARGE SCALE GENOMIC DNA]</scope>
    <source>
        <strain evidence="7 8">C605018/01/1</strain>
    </source>
</reference>
<dbReference type="OrthoDB" id="9792579at2"/>
<dbReference type="Pfam" id="PF02653">
    <property type="entry name" value="BPD_transp_2"/>
    <property type="match status" value="1"/>
</dbReference>
<feature type="transmembrane region" description="Helical" evidence="6">
    <location>
        <begin position="400"/>
        <end position="418"/>
    </location>
</feature>
<feature type="transmembrane region" description="Helical" evidence="6">
    <location>
        <begin position="158"/>
        <end position="179"/>
    </location>
</feature>
<comment type="caution">
    <text evidence="7">The sequence shown here is derived from an EMBL/GenBank/DDBJ whole genome shotgun (WGS) entry which is preliminary data.</text>
</comment>
<evidence type="ECO:0000256" key="1">
    <source>
        <dbReference type="ARBA" id="ARBA00004651"/>
    </source>
</evidence>
<name>A0A4Q9V0N0_9ACTO</name>
<organism evidence="7 8">
    <name type="scientific">Arcanobacterium bovis</name>
    <dbReference type="NCBI Taxonomy" id="2529275"/>
    <lineage>
        <taxon>Bacteria</taxon>
        <taxon>Bacillati</taxon>
        <taxon>Actinomycetota</taxon>
        <taxon>Actinomycetes</taxon>
        <taxon>Actinomycetales</taxon>
        <taxon>Actinomycetaceae</taxon>
        <taxon>Arcanobacterium</taxon>
    </lineage>
</organism>
<feature type="transmembrane region" description="Helical" evidence="6">
    <location>
        <begin position="21"/>
        <end position="41"/>
    </location>
</feature>
<evidence type="ECO:0000256" key="2">
    <source>
        <dbReference type="ARBA" id="ARBA00022475"/>
    </source>
</evidence>
<feature type="transmembrane region" description="Helical" evidence="6">
    <location>
        <begin position="274"/>
        <end position="291"/>
    </location>
</feature>
<sequence>MSAVAVETTSPSANVLGKLSWKIPVTFGFASVLLLFFAMQAQGQTRFRLNDKSQKFDIPDFSFSASAVLWAFFAVALLGTAWSVMSVLSRGKYAKAGRILDAVVMAVIAFMTVLGFMIFAGAGSESAVTVTSTLVSTVAISTPLIFGALSGVVCERVGVVNIAIEGQLLFGAFAGVVAASFFKNAFVGLLIAPLAGAFVGALLALFSVKYAVDQIIVGVVLNVLILGLTTFFAGTLLTRNAQMLNTNQFSLTPIRIPLLADIPVIGPALFNQTILVYCMYVAVTLLTIFLFRSRWGLRLRACGEHPRAADTVGINVNRTRFRNTVFGGSLAGLGGAFFTIGSGLAFTDNMSAGNGYIALAAMILGKWHPLGAVAASVMFGFAKAFALLVPNLTNAIPSQMVNMIPYIVTIIAVAGFVGKSRAPAAENVPYVK</sequence>
<dbReference type="RefSeq" id="WP_131280764.1">
    <property type="nucleotide sequence ID" value="NZ_JBHSLR010000009.1"/>
</dbReference>
<keyword evidence="8" id="KW-1185">Reference proteome</keyword>
<dbReference type="GO" id="GO:0022857">
    <property type="term" value="F:transmembrane transporter activity"/>
    <property type="evidence" value="ECO:0007669"/>
    <property type="project" value="InterPro"/>
</dbReference>
<dbReference type="AlphaFoldDB" id="A0A4Q9V0N0"/>
<keyword evidence="2" id="KW-1003">Cell membrane</keyword>
<keyword evidence="5 6" id="KW-0472">Membrane</keyword>
<dbReference type="InterPro" id="IPR001851">
    <property type="entry name" value="ABC_transp_permease"/>
</dbReference>
<protein>
    <submittedName>
        <fullName evidence="7">ABC transporter permease</fullName>
    </submittedName>
</protein>
<gene>
    <name evidence="7" type="ORF">EZJ44_04790</name>
</gene>
<proteinExistence type="predicted"/>
<keyword evidence="3 6" id="KW-0812">Transmembrane</keyword>
<feature type="transmembrane region" description="Helical" evidence="6">
    <location>
        <begin position="325"/>
        <end position="347"/>
    </location>
</feature>
<evidence type="ECO:0000256" key="5">
    <source>
        <dbReference type="ARBA" id="ARBA00023136"/>
    </source>
</evidence>